<feature type="compositionally biased region" description="Low complexity" evidence="1">
    <location>
        <begin position="165"/>
        <end position="186"/>
    </location>
</feature>
<feature type="compositionally biased region" description="Polar residues" evidence="1">
    <location>
        <begin position="584"/>
        <end position="593"/>
    </location>
</feature>
<feature type="compositionally biased region" description="Pro residues" evidence="1">
    <location>
        <begin position="52"/>
        <end position="61"/>
    </location>
</feature>
<feature type="compositionally biased region" description="Polar residues" evidence="1">
    <location>
        <begin position="456"/>
        <end position="466"/>
    </location>
</feature>
<comment type="caution">
    <text evidence="2">The sequence shown here is derived from an EMBL/GenBank/DDBJ whole genome shotgun (WGS) entry which is preliminary data.</text>
</comment>
<feature type="compositionally biased region" description="Polar residues" evidence="1">
    <location>
        <begin position="17"/>
        <end position="28"/>
    </location>
</feature>
<feature type="compositionally biased region" description="Low complexity" evidence="1">
    <location>
        <begin position="280"/>
        <end position="290"/>
    </location>
</feature>
<feature type="compositionally biased region" description="Pro residues" evidence="1">
    <location>
        <begin position="79"/>
        <end position="88"/>
    </location>
</feature>
<feature type="compositionally biased region" description="Polar residues" evidence="1">
    <location>
        <begin position="662"/>
        <end position="672"/>
    </location>
</feature>
<evidence type="ECO:0000256" key="1">
    <source>
        <dbReference type="SAM" id="MobiDB-lite"/>
    </source>
</evidence>
<feature type="compositionally biased region" description="Low complexity" evidence="1">
    <location>
        <begin position="797"/>
        <end position="828"/>
    </location>
</feature>
<keyword evidence="3" id="KW-1185">Reference proteome</keyword>
<feature type="compositionally biased region" description="Low complexity" evidence="1">
    <location>
        <begin position="594"/>
        <end position="607"/>
    </location>
</feature>
<feature type="compositionally biased region" description="Polar residues" evidence="1">
    <location>
        <begin position="695"/>
        <end position="706"/>
    </location>
</feature>
<feature type="region of interest" description="Disordered" evidence="1">
    <location>
        <begin position="136"/>
        <end position="220"/>
    </location>
</feature>
<protein>
    <submittedName>
        <fullName evidence="2">Uncharacterized protein</fullName>
    </submittedName>
</protein>
<gene>
    <name evidence="2" type="ORF">AAE3_LOCUS9113</name>
</gene>
<feature type="region of interest" description="Disordered" evidence="1">
    <location>
        <begin position="757"/>
        <end position="874"/>
    </location>
</feature>
<feature type="region of interest" description="Disordered" evidence="1">
    <location>
        <begin position="1"/>
        <end position="118"/>
    </location>
</feature>
<feature type="compositionally biased region" description="Basic and acidic residues" evidence="1">
    <location>
        <begin position="481"/>
        <end position="492"/>
    </location>
</feature>
<feature type="region of interest" description="Disordered" evidence="1">
    <location>
        <begin position="913"/>
        <end position="962"/>
    </location>
</feature>
<evidence type="ECO:0000313" key="2">
    <source>
        <dbReference type="EMBL" id="CAA7267143.1"/>
    </source>
</evidence>
<feature type="compositionally biased region" description="Low complexity" evidence="1">
    <location>
        <begin position="41"/>
        <end position="51"/>
    </location>
</feature>
<feature type="region of interest" description="Disordered" evidence="1">
    <location>
        <begin position="312"/>
        <end position="336"/>
    </location>
</feature>
<evidence type="ECO:0000313" key="3">
    <source>
        <dbReference type="Proteomes" id="UP000467700"/>
    </source>
</evidence>
<feature type="region of interest" description="Disordered" evidence="1">
    <location>
        <begin position="508"/>
        <end position="625"/>
    </location>
</feature>
<feature type="compositionally biased region" description="Acidic residues" evidence="1">
    <location>
        <begin position="917"/>
        <end position="930"/>
    </location>
</feature>
<feature type="region of interest" description="Disordered" evidence="1">
    <location>
        <begin position="456"/>
        <end position="492"/>
    </location>
</feature>
<dbReference type="EMBL" id="CACVBS010000057">
    <property type="protein sequence ID" value="CAA7267143.1"/>
    <property type="molecule type" value="Genomic_DNA"/>
</dbReference>
<dbReference type="OrthoDB" id="3261862at2759"/>
<accession>A0A8S0XNS2</accession>
<name>A0A8S0XNS2_CYCAE</name>
<proteinExistence type="predicted"/>
<reference evidence="2 3" key="1">
    <citation type="submission" date="2020-01" db="EMBL/GenBank/DDBJ databases">
        <authorList>
            <person name="Gupta K D."/>
        </authorList>
    </citation>
    <scope>NUCLEOTIDE SEQUENCE [LARGE SCALE GENOMIC DNA]</scope>
</reference>
<feature type="region of interest" description="Disordered" evidence="1">
    <location>
        <begin position="637"/>
        <end position="706"/>
    </location>
</feature>
<dbReference type="AlphaFoldDB" id="A0A8S0XNS2"/>
<feature type="region of interest" description="Disordered" evidence="1">
    <location>
        <begin position="275"/>
        <end position="297"/>
    </location>
</feature>
<feature type="region of interest" description="Disordered" evidence="1">
    <location>
        <begin position="1014"/>
        <end position="1047"/>
    </location>
</feature>
<organism evidence="2 3">
    <name type="scientific">Cyclocybe aegerita</name>
    <name type="common">Black poplar mushroom</name>
    <name type="synonym">Agrocybe aegerita</name>
    <dbReference type="NCBI Taxonomy" id="1973307"/>
    <lineage>
        <taxon>Eukaryota</taxon>
        <taxon>Fungi</taxon>
        <taxon>Dikarya</taxon>
        <taxon>Basidiomycota</taxon>
        <taxon>Agaricomycotina</taxon>
        <taxon>Agaricomycetes</taxon>
        <taxon>Agaricomycetidae</taxon>
        <taxon>Agaricales</taxon>
        <taxon>Agaricineae</taxon>
        <taxon>Bolbitiaceae</taxon>
        <taxon>Cyclocybe</taxon>
    </lineage>
</organism>
<sequence>MDDPLSPAIQRPGSLRSVPSNSSIRSGVSLSRRPRTRARSRTVTGAGSAPTSPLPPSPVPPSQSDLAYLNSPPDDLPLANPPVRPPRSPQRLDPPELRSSDTASSKEGTAADATVVEALPQASTDARLSKAAKIASNLPLLDTGYRSPPSAFQRDPALTPNVRDSVSTQRSGTSSSLYPPSTSTASGPESPPSPRSMALQDESIHDLSFGPEVNEVQEYDSDDVSYRLRLLVKNNYYLPPAHSKPSPAEFASTLPNAKSSAKTATPTFLDIFRVGRSKSKPTTPTSTTSPFDPKIPMLRTTSDSIAASYALRPQDPRSSSQMPRLSPHLPNPGSRGRVVVVREKMHDIAVAAKQAEQDLKTRGVRIDGGSQKAKLDALDDFIDPTDAVDVPLPSASYPFAVQASALHGLGVLESVGADVLADRLPPAKNPNMTVSYDPIEDTWRKAILHQAVQRSYDNTPDPSTFSHPIGASTPVGSPRPKGADSLKVDSPEDVRQLVEKRIIAQPMIDIIDRTTTPNHKRQKSGQSHASSSKGRAKGALGGGLVVDTSHDASRPHSYLPQRVETPSGPMTPLAPPPRRHFTNPLYSLSQTDLSSRPSHQPHSPHSYSDSESHSHPSLRRTVSSPMLSDEYESAISRHDLMSPPPMPHYSRHSQQTTTTSTNDTIRGSYQTPHESDNEEDVEEAGVGAPGRPSLSDYSQSSMSPTTSTFQEMLNHHHHRESSDEPHLQDLHLHQQHHSVVSSGNAGPSRFSIERQEALRDSPAPRYSTMSPPPRISSSLAHHALPPPPRSGFRRDLPPSSLSLSHSTSTSTPTPSPNPSTSTSASTSTRPRADSPDSAFQIVAPGPSTPPLPEPEPEPEPERGHRRSPSSTSASRLAALTIPSAVMDVPVAIHSAPGPISPTDFFDTIQTQHPNAMDDLDSSSDEEEEQGDMMPPQHQHQHPGRTSGVGQRPSFGGGMGSVGAAGVGGAGGVGGDARNRAVSSASTTNIRPTLMRHGNLSAPYIRSANANASAVDRSPVGNDAHSRLPVSNAPIRPHPATGGKDAPPSSFDFFRYAAGQEGRAYPGYASGSASVAAGGIGMFSGVHGGGGDGEVRRPSTADHVLEWRNSQKAQESLRRLDGMLIQHMEHEKDTIKRIATTLKQSAGS</sequence>
<dbReference type="Proteomes" id="UP000467700">
    <property type="component" value="Unassembled WGS sequence"/>
</dbReference>